<reference evidence="1 2" key="1">
    <citation type="journal article" date="2011" name="PLoS Genet.">
        <title>Genome sequencing and comparative transcriptomics of the model entomopathogenic fungi Metarhizium anisopliae and M. acridum.</title>
        <authorList>
            <person name="Gao Q."/>
            <person name="Jin K."/>
            <person name="Ying S.H."/>
            <person name="Zhang Y."/>
            <person name="Xiao G."/>
            <person name="Shang Y."/>
            <person name="Duan Z."/>
            <person name="Hu X."/>
            <person name="Xie X.Q."/>
            <person name="Zhou G."/>
            <person name="Peng G."/>
            <person name="Luo Z."/>
            <person name="Huang W."/>
            <person name="Wang B."/>
            <person name="Fang W."/>
            <person name="Wang S."/>
            <person name="Zhong Y."/>
            <person name="Ma L.J."/>
            <person name="St Leger R.J."/>
            <person name="Zhao G.P."/>
            <person name="Pei Y."/>
            <person name="Feng M.G."/>
            <person name="Xia Y."/>
            <person name="Wang C."/>
        </authorList>
    </citation>
    <scope>NUCLEOTIDE SEQUENCE [LARGE SCALE GENOMIC DNA]</scope>
    <source>
        <strain evidence="1 2">CQMa 102</strain>
    </source>
</reference>
<evidence type="ECO:0000313" key="1">
    <source>
        <dbReference type="EMBL" id="EFY85698.1"/>
    </source>
</evidence>
<keyword evidence="2" id="KW-1185">Reference proteome</keyword>
<dbReference type="KEGG" id="maw:19252548"/>
<protein>
    <submittedName>
        <fullName evidence="1">Uncharacterized protein</fullName>
    </submittedName>
</protein>
<dbReference type="GeneID" id="19252548"/>
<dbReference type="Proteomes" id="UP000002499">
    <property type="component" value="Unassembled WGS sequence"/>
</dbReference>
<organism evidence="2">
    <name type="scientific">Metarhizium acridum (strain CQMa 102)</name>
    <dbReference type="NCBI Taxonomy" id="655827"/>
    <lineage>
        <taxon>Eukaryota</taxon>
        <taxon>Fungi</taxon>
        <taxon>Dikarya</taxon>
        <taxon>Ascomycota</taxon>
        <taxon>Pezizomycotina</taxon>
        <taxon>Sordariomycetes</taxon>
        <taxon>Hypocreomycetidae</taxon>
        <taxon>Hypocreales</taxon>
        <taxon>Clavicipitaceae</taxon>
        <taxon>Metarhizium</taxon>
    </lineage>
</organism>
<proteinExistence type="predicted"/>
<evidence type="ECO:0000313" key="2">
    <source>
        <dbReference type="Proteomes" id="UP000002499"/>
    </source>
</evidence>
<accession>E9EED9</accession>
<name>E9EED9_METAQ</name>
<sequence>MKNGDVHGLAEDFFLQSIKGPRALAMHHWNVDVEDAEEAVCLVFDPRRVPRSCPGHSLRKRNRRYWAAPVQNPSADACNGLNGTTQIKLASNAVPAFIKEDEIGWSNELLQSPSPRSPSATPKGRQVRFLTILWQVGQETKHTVDFLYQRNMELIASESLALDDLSMQQVSTQIYRTPRESWQIQP</sequence>
<gene>
    <name evidence="1" type="ORF">MAC_08237</name>
</gene>
<dbReference type="InParanoid" id="E9EED9"/>
<dbReference type="AlphaFoldDB" id="E9EED9"/>
<dbReference type="EMBL" id="GL698568">
    <property type="protein sequence ID" value="EFY85698.1"/>
    <property type="molecule type" value="Genomic_DNA"/>
</dbReference>
<dbReference type="HOGENOM" id="CLU_1454761_0_0_1"/>